<feature type="signal peptide" evidence="10">
    <location>
        <begin position="1"/>
        <end position="17"/>
    </location>
</feature>
<dbReference type="AlphaFoldDB" id="A0A2G9HAC0"/>
<keyword evidence="7" id="KW-0325">Glycoprotein</keyword>
<evidence type="ECO:0000256" key="5">
    <source>
        <dbReference type="ARBA" id="ARBA00022729"/>
    </source>
</evidence>
<dbReference type="OrthoDB" id="911537at2759"/>
<protein>
    <recommendedName>
        <fullName evidence="11">Bifunctional inhibitor/plant lipid transfer protein/seed storage helical domain-containing protein</fullName>
    </recommendedName>
</protein>
<dbReference type="Proteomes" id="UP000231279">
    <property type="component" value="Unassembled WGS sequence"/>
</dbReference>
<evidence type="ECO:0000256" key="6">
    <source>
        <dbReference type="ARBA" id="ARBA00023157"/>
    </source>
</evidence>
<dbReference type="EMBL" id="NKXS01002274">
    <property type="protein sequence ID" value="PIN14472.1"/>
    <property type="molecule type" value="Genomic_DNA"/>
</dbReference>
<dbReference type="SMART" id="SM00499">
    <property type="entry name" value="AAI"/>
    <property type="match status" value="1"/>
</dbReference>
<keyword evidence="8" id="KW-0449">Lipoprotein</keyword>
<keyword evidence="3" id="KW-1003">Cell membrane</keyword>
<evidence type="ECO:0000256" key="2">
    <source>
        <dbReference type="ARBA" id="ARBA00009748"/>
    </source>
</evidence>
<comment type="caution">
    <text evidence="12">The sequence shown here is derived from an EMBL/GenBank/DDBJ whole genome shotgun (WGS) entry which is preliminary data.</text>
</comment>
<evidence type="ECO:0000313" key="12">
    <source>
        <dbReference type="EMBL" id="PIN14472.1"/>
    </source>
</evidence>
<feature type="chain" id="PRO_5013970476" description="Bifunctional inhibitor/plant lipid transfer protein/seed storage helical domain-containing protein" evidence="10">
    <location>
        <begin position="18"/>
        <end position="183"/>
    </location>
</feature>
<dbReference type="STRING" id="429701.A0A2G9HAC0"/>
<evidence type="ECO:0000256" key="4">
    <source>
        <dbReference type="ARBA" id="ARBA00022622"/>
    </source>
</evidence>
<dbReference type="Pfam" id="PF14368">
    <property type="entry name" value="LTP_2"/>
    <property type="match status" value="1"/>
</dbReference>
<name>A0A2G9HAC0_9LAMI</name>
<evidence type="ECO:0000256" key="7">
    <source>
        <dbReference type="ARBA" id="ARBA00023180"/>
    </source>
</evidence>
<dbReference type="PANTHER" id="PTHR33044">
    <property type="entry name" value="BIFUNCTIONAL INHIBITOR/LIPID-TRANSFER PROTEIN/SEED STORAGE 2S ALBUMIN SUPERFAMILY PROTEIN-RELATED"/>
    <property type="match status" value="1"/>
</dbReference>
<dbReference type="GO" id="GO:0098552">
    <property type="term" value="C:side of membrane"/>
    <property type="evidence" value="ECO:0007669"/>
    <property type="project" value="UniProtKB-KW"/>
</dbReference>
<organism evidence="12 13">
    <name type="scientific">Handroanthus impetiginosus</name>
    <dbReference type="NCBI Taxonomy" id="429701"/>
    <lineage>
        <taxon>Eukaryota</taxon>
        <taxon>Viridiplantae</taxon>
        <taxon>Streptophyta</taxon>
        <taxon>Embryophyta</taxon>
        <taxon>Tracheophyta</taxon>
        <taxon>Spermatophyta</taxon>
        <taxon>Magnoliopsida</taxon>
        <taxon>eudicotyledons</taxon>
        <taxon>Gunneridae</taxon>
        <taxon>Pentapetalae</taxon>
        <taxon>asterids</taxon>
        <taxon>lamiids</taxon>
        <taxon>Lamiales</taxon>
        <taxon>Bignoniaceae</taxon>
        <taxon>Crescentiina</taxon>
        <taxon>Tabebuia alliance</taxon>
        <taxon>Handroanthus</taxon>
    </lineage>
</organism>
<keyword evidence="4" id="KW-0472">Membrane</keyword>
<keyword evidence="13" id="KW-1185">Reference proteome</keyword>
<dbReference type="Gene3D" id="1.10.110.10">
    <property type="entry name" value="Plant lipid-transfer and hydrophobic proteins"/>
    <property type="match status" value="1"/>
</dbReference>
<accession>A0A2G9HAC0</accession>
<keyword evidence="6" id="KW-1015">Disulfide bond</keyword>
<proteinExistence type="inferred from homology"/>
<keyword evidence="5 10" id="KW-0732">Signal</keyword>
<gene>
    <name evidence="12" type="ORF">CDL12_12900</name>
</gene>
<feature type="domain" description="Bifunctional inhibitor/plant lipid transfer protein/seed storage helical" evidence="11">
    <location>
        <begin position="21"/>
        <end position="100"/>
    </location>
</feature>
<dbReference type="SUPFAM" id="SSF47699">
    <property type="entry name" value="Bifunctional inhibitor/lipid-transfer protein/seed storage 2S albumin"/>
    <property type="match status" value="1"/>
</dbReference>
<evidence type="ECO:0000256" key="1">
    <source>
        <dbReference type="ARBA" id="ARBA00004609"/>
    </source>
</evidence>
<evidence type="ECO:0000256" key="3">
    <source>
        <dbReference type="ARBA" id="ARBA00022475"/>
    </source>
</evidence>
<feature type="compositionally biased region" description="Polar residues" evidence="9">
    <location>
        <begin position="122"/>
        <end position="144"/>
    </location>
</feature>
<evidence type="ECO:0000256" key="8">
    <source>
        <dbReference type="ARBA" id="ARBA00023288"/>
    </source>
</evidence>
<dbReference type="InterPro" id="IPR016140">
    <property type="entry name" value="Bifunc_inhib/LTP/seed_store"/>
</dbReference>
<dbReference type="InterPro" id="IPR043325">
    <property type="entry name" value="LTSS"/>
</dbReference>
<keyword evidence="4" id="KW-0336">GPI-anchor</keyword>
<reference evidence="13" key="1">
    <citation type="journal article" date="2018" name="Gigascience">
        <title>Genome assembly of the Pink Ipe (Handroanthus impetiginosus, Bignoniaceae), a highly valued, ecologically keystone Neotropical timber forest tree.</title>
        <authorList>
            <person name="Silva-Junior O.B."/>
            <person name="Grattapaglia D."/>
            <person name="Novaes E."/>
            <person name="Collevatti R.G."/>
        </authorList>
    </citation>
    <scope>NUCLEOTIDE SEQUENCE [LARGE SCALE GENOMIC DNA]</scope>
    <source>
        <strain evidence="13">cv. UFG-1</strain>
    </source>
</reference>
<evidence type="ECO:0000256" key="10">
    <source>
        <dbReference type="SAM" id="SignalP"/>
    </source>
</evidence>
<feature type="region of interest" description="Disordered" evidence="9">
    <location>
        <begin position="108"/>
        <end position="152"/>
    </location>
</feature>
<comment type="subcellular location">
    <subcellularLocation>
        <location evidence="1">Cell membrane</location>
        <topology evidence="1">Lipid-anchor</topology>
        <topology evidence="1">GPI-anchor</topology>
    </subcellularLocation>
</comment>
<evidence type="ECO:0000256" key="9">
    <source>
        <dbReference type="SAM" id="MobiDB-lite"/>
    </source>
</evidence>
<evidence type="ECO:0000259" key="11">
    <source>
        <dbReference type="SMART" id="SM00499"/>
    </source>
</evidence>
<dbReference type="GO" id="GO:0005886">
    <property type="term" value="C:plasma membrane"/>
    <property type="evidence" value="ECO:0007669"/>
    <property type="project" value="UniProtKB-SubCell"/>
</dbReference>
<sequence length="183" mass="18591">MGLLLVLAVMLFRQARAQSKCSSSVLSLSSCISYVTGNSSTPPLSCCASLSNVVQSQPRCICPLLNSNGAGFSLGVVLNRTLALALPAACNIRTPSVSQCNAVANGPAPSALSPPTGAATEPSESPTSTIAPENPPGTGSKTVPTTSGSTSDGTSSIYLVVATLLIGVWIDSTSHALNYFQQF</sequence>
<comment type="similarity">
    <text evidence="2">Belongs to the plant LTP family.</text>
</comment>
<evidence type="ECO:0000313" key="13">
    <source>
        <dbReference type="Proteomes" id="UP000231279"/>
    </source>
</evidence>
<dbReference type="InterPro" id="IPR036312">
    <property type="entry name" value="Bifun_inhib/LTP/seed_sf"/>
</dbReference>
<dbReference type="CDD" id="cd00010">
    <property type="entry name" value="AAI_LTSS"/>
    <property type="match status" value="1"/>
</dbReference>